<evidence type="ECO:0000313" key="3">
    <source>
        <dbReference type="Proteomes" id="UP000199322"/>
    </source>
</evidence>
<organism evidence="2 3">
    <name type="scientific">Geotoga petraea</name>
    <dbReference type="NCBI Taxonomy" id="28234"/>
    <lineage>
        <taxon>Bacteria</taxon>
        <taxon>Thermotogati</taxon>
        <taxon>Thermotogota</taxon>
        <taxon>Thermotogae</taxon>
        <taxon>Petrotogales</taxon>
        <taxon>Petrotogaceae</taxon>
        <taxon>Geotoga</taxon>
    </lineage>
</organism>
<proteinExistence type="predicted"/>
<evidence type="ECO:0000313" key="2">
    <source>
        <dbReference type="EMBL" id="SDC71323.1"/>
    </source>
</evidence>
<accession>A0A1G6NTR9</accession>
<feature type="transmembrane region" description="Helical" evidence="1">
    <location>
        <begin position="20"/>
        <end position="36"/>
    </location>
</feature>
<reference evidence="2 3" key="1">
    <citation type="submission" date="2016-10" db="EMBL/GenBank/DDBJ databases">
        <authorList>
            <person name="de Groot N.N."/>
        </authorList>
    </citation>
    <scope>NUCLEOTIDE SEQUENCE [LARGE SCALE GENOMIC DNA]</scope>
    <source>
        <strain evidence="2 3">WG14</strain>
    </source>
</reference>
<keyword evidence="1" id="KW-0812">Transmembrane</keyword>
<sequence>MIYKKSLISYAFYKNIDLMYIIYYLIILILISVSIFRDDRINVIKLINVVINTLVIYSIVRLV</sequence>
<keyword evidence="3" id="KW-1185">Reference proteome</keyword>
<keyword evidence="1" id="KW-1133">Transmembrane helix</keyword>
<name>A0A1G6NTR9_9BACT</name>
<dbReference type="EMBL" id="FMYV01000006">
    <property type="protein sequence ID" value="SDC71323.1"/>
    <property type="molecule type" value="Genomic_DNA"/>
</dbReference>
<feature type="transmembrane region" description="Helical" evidence="1">
    <location>
        <begin position="43"/>
        <end position="60"/>
    </location>
</feature>
<dbReference type="STRING" id="28234.SAMN04488588_1661"/>
<gene>
    <name evidence="2" type="ORF">SAMN04488588_1661</name>
</gene>
<keyword evidence="1" id="KW-0472">Membrane</keyword>
<dbReference type="AlphaFoldDB" id="A0A1G6NTR9"/>
<dbReference type="Proteomes" id="UP000199322">
    <property type="component" value="Unassembled WGS sequence"/>
</dbReference>
<evidence type="ECO:0000256" key="1">
    <source>
        <dbReference type="SAM" id="Phobius"/>
    </source>
</evidence>
<protein>
    <submittedName>
        <fullName evidence="2">Uncharacterized protein</fullName>
    </submittedName>
</protein>